<feature type="transmembrane region" description="Helical" evidence="9">
    <location>
        <begin position="28"/>
        <end position="49"/>
    </location>
</feature>
<comment type="caution">
    <text evidence="11">The sequence shown here is derived from an EMBL/GenBank/DDBJ whole genome shotgun (WGS) entry which is preliminary data.</text>
</comment>
<sequence>MLMSASLVLLMMPGLALFYGGMAGRQNVLIMMVTSFAAMAVVPVVYVLWGWSASYAGDDIAGIVATPLQAFGVRGPDR</sequence>
<dbReference type="InterPro" id="IPR029020">
    <property type="entry name" value="Ammonium/urea_transptr"/>
</dbReference>
<keyword evidence="5 9" id="KW-1133">Transmembrane helix</keyword>
<protein>
    <recommendedName>
        <fullName evidence="8">Ammonium transporter</fullName>
    </recommendedName>
</protein>
<evidence type="ECO:0000259" key="10">
    <source>
        <dbReference type="Pfam" id="PF00909"/>
    </source>
</evidence>
<evidence type="ECO:0000256" key="6">
    <source>
        <dbReference type="ARBA" id="ARBA00023136"/>
    </source>
</evidence>
<evidence type="ECO:0000256" key="7">
    <source>
        <dbReference type="ARBA" id="ARBA00023177"/>
    </source>
</evidence>
<evidence type="ECO:0000256" key="2">
    <source>
        <dbReference type="ARBA" id="ARBA00005887"/>
    </source>
</evidence>
<comment type="subcellular location">
    <subcellularLocation>
        <location evidence="1">Membrane</location>
        <topology evidence="1">Multi-pass membrane protein</topology>
    </subcellularLocation>
</comment>
<evidence type="ECO:0000313" key="11">
    <source>
        <dbReference type="EMBL" id="PAT08773.1"/>
    </source>
</evidence>
<dbReference type="Gene3D" id="1.10.3430.10">
    <property type="entry name" value="Ammonium transporter AmtB like domains"/>
    <property type="match status" value="1"/>
</dbReference>
<evidence type="ECO:0000256" key="1">
    <source>
        <dbReference type="ARBA" id="ARBA00004141"/>
    </source>
</evidence>
<evidence type="ECO:0000256" key="4">
    <source>
        <dbReference type="ARBA" id="ARBA00022692"/>
    </source>
</evidence>
<comment type="similarity">
    <text evidence="2">Belongs to the ammonia transporter channel (TC 1.A.11.2) family.</text>
</comment>
<gene>
    <name evidence="11" type="ORF">CKJ80_11410</name>
</gene>
<feature type="domain" description="Ammonium transporter AmtB-like" evidence="10">
    <location>
        <begin position="1"/>
        <end position="66"/>
    </location>
</feature>
<dbReference type="EMBL" id="NSGP01000022">
    <property type="protein sequence ID" value="PAT08773.1"/>
    <property type="molecule type" value="Genomic_DNA"/>
</dbReference>
<keyword evidence="4 9" id="KW-0812">Transmembrane</keyword>
<dbReference type="AlphaFoldDB" id="A0AB36RHE7"/>
<evidence type="ECO:0000313" key="12">
    <source>
        <dbReference type="Proteomes" id="UP000218041"/>
    </source>
</evidence>
<dbReference type="Pfam" id="PF00909">
    <property type="entry name" value="Ammonium_transp"/>
    <property type="match status" value="1"/>
</dbReference>
<dbReference type="InterPro" id="IPR001905">
    <property type="entry name" value="Ammonium_transpt"/>
</dbReference>
<keyword evidence="6 9" id="KW-0472">Membrane</keyword>
<dbReference type="Proteomes" id="UP000218041">
    <property type="component" value="Unassembled WGS sequence"/>
</dbReference>
<keyword evidence="3" id="KW-0813">Transport</keyword>
<evidence type="ECO:0000256" key="3">
    <source>
        <dbReference type="ARBA" id="ARBA00022448"/>
    </source>
</evidence>
<name>A0AB36RHE7_9CORY</name>
<evidence type="ECO:0000256" key="9">
    <source>
        <dbReference type="SAM" id="Phobius"/>
    </source>
</evidence>
<proteinExistence type="inferred from homology"/>
<organism evidence="11 12">
    <name type="scientific">Corynebacterium hadale</name>
    <dbReference type="NCBI Taxonomy" id="2026255"/>
    <lineage>
        <taxon>Bacteria</taxon>
        <taxon>Bacillati</taxon>
        <taxon>Actinomycetota</taxon>
        <taxon>Actinomycetes</taxon>
        <taxon>Mycobacteriales</taxon>
        <taxon>Corynebacteriaceae</taxon>
        <taxon>Corynebacterium</taxon>
    </lineage>
</organism>
<accession>A0AB36RHE7</accession>
<dbReference type="PANTHER" id="PTHR43029">
    <property type="entry name" value="AMMONIUM TRANSPORTER MEP2"/>
    <property type="match status" value="1"/>
</dbReference>
<keyword evidence="7" id="KW-0924">Ammonia transport</keyword>
<reference evidence="11 12" key="1">
    <citation type="submission" date="2017-08" db="EMBL/GenBank/DDBJ databases">
        <title>Whole genome sequences of 6 clinical strains closest to Corynebacterium imitans.</title>
        <authorList>
            <person name="Bernier A.-M."/>
            <person name="Burdz T."/>
            <person name="Bernard K."/>
        </authorList>
    </citation>
    <scope>NUCLEOTIDE SEQUENCE [LARGE SCALE GENOMIC DNA]</scope>
    <source>
        <strain evidence="11 12">NML92-0415</strain>
    </source>
</reference>
<dbReference type="SUPFAM" id="SSF111352">
    <property type="entry name" value="Ammonium transporter"/>
    <property type="match status" value="1"/>
</dbReference>
<dbReference type="InterPro" id="IPR024041">
    <property type="entry name" value="NH4_transpt_AmtB-like_dom"/>
</dbReference>
<dbReference type="PANTHER" id="PTHR43029:SF10">
    <property type="entry name" value="AMMONIUM TRANSPORTER MEP2"/>
    <property type="match status" value="1"/>
</dbReference>
<dbReference type="GO" id="GO:0008519">
    <property type="term" value="F:ammonium channel activity"/>
    <property type="evidence" value="ECO:0007669"/>
    <property type="project" value="InterPro"/>
</dbReference>
<evidence type="ECO:0000256" key="8">
    <source>
        <dbReference type="ARBA" id="ARBA00050025"/>
    </source>
</evidence>
<dbReference type="GO" id="GO:0005886">
    <property type="term" value="C:plasma membrane"/>
    <property type="evidence" value="ECO:0007669"/>
    <property type="project" value="TreeGrafter"/>
</dbReference>
<evidence type="ECO:0000256" key="5">
    <source>
        <dbReference type="ARBA" id="ARBA00022989"/>
    </source>
</evidence>